<evidence type="ECO:0000256" key="4">
    <source>
        <dbReference type="ARBA" id="ARBA00012781"/>
    </source>
</evidence>
<dbReference type="GeneTree" id="ENSGT00390000017130"/>
<dbReference type="GO" id="GO:0008270">
    <property type="term" value="F:zinc ion binding"/>
    <property type="evidence" value="ECO:0007669"/>
    <property type="project" value="UniProtKB-UniRule"/>
</dbReference>
<proteinExistence type="inferred from homology"/>
<dbReference type="Ensembl" id="ENSDCDT00010046612.1">
    <property type="protein sequence ID" value="ENSDCDP00010037104.1"/>
    <property type="gene ID" value="ENSDCDG00010023777.1"/>
</dbReference>
<dbReference type="Proteomes" id="UP000694580">
    <property type="component" value="Chromosome 11"/>
</dbReference>
<feature type="domain" description="Amidohydrolase-related" evidence="13">
    <location>
        <begin position="76"/>
        <end position="454"/>
    </location>
</feature>
<keyword evidence="7 12" id="KW-0479">Metal-binding</keyword>
<keyword evidence="8 12" id="KW-0378">Hydrolase</keyword>
<reference evidence="14" key="2">
    <citation type="submission" date="2025-08" db="UniProtKB">
        <authorList>
            <consortium name="Ensembl"/>
        </authorList>
    </citation>
    <scope>IDENTIFICATION</scope>
</reference>
<evidence type="ECO:0000259" key="13">
    <source>
        <dbReference type="Pfam" id="PF01979"/>
    </source>
</evidence>
<dbReference type="InterPro" id="IPR051607">
    <property type="entry name" value="Metallo-dep_hydrolases"/>
</dbReference>
<dbReference type="InterPro" id="IPR006680">
    <property type="entry name" value="Amidohydro-rel"/>
</dbReference>
<dbReference type="PANTHER" id="PTHR11271">
    <property type="entry name" value="GUANINE DEAMINASE"/>
    <property type="match status" value="1"/>
</dbReference>
<dbReference type="SUPFAM" id="SSF51338">
    <property type="entry name" value="Composite domain of metallo-dependent hydrolases"/>
    <property type="match status" value="1"/>
</dbReference>
<evidence type="ECO:0000256" key="11">
    <source>
        <dbReference type="ARBA" id="ARBA00083147"/>
    </source>
</evidence>
<evidence type="ECO:0000256" key="1">
    <source>
        <dbReference type="ARBA" id="ARBA00004984"/>
    </source>
</evidence>
<gene>
    <name evidence="14" type="primary">GDA</name>
</gene>
<evidence type="ECO:0000313" key="15">
    <source>
        <dbReference type="Proteomes" id="UP000694580"/>
    </source>
</evidence>
<comment type="cofactor">
    <cofactor evidence="12">
        <name>Zn(2+)</name>
        <dbReference type="ChEBI" id="CHEBI:29105"/>
    </cofactor>
    <text evidence="12">Binds 1 zinc ion per subunit.</text>
</comment>
<dbReference type="FunFam" id="3.20.20.140:FF:000021">
    <property type="entry name" value="Guanine deaminase"/>
    <property type="match status" value="1"/>
</dbReference>
<sequence>MGPSSDTGTSLKSVFWGTFVHSTCNEAVQVLEDTAVGVDHEGKIVFIKTGEDVQRVSQEVGFNAADVKQLGKHEFFMPGMVDAHIHASQYSFTGTALDLPLLEWLNTYTFPVEAQFEDPEFAKKIYSQVVRRTLRNGTTTACYFATIYTETTLLLAEIADRVGQRALVGKVCMDRNDGASYYKESTEESMRETDKFITQLLGKGYPLVSPIITPRFAPSCTSPLLEFLGKTAKNNDIHVQSHISENRDEVNLVQQLFPDCKSYTDVYLKHGLLSRKTVMAHACYLSDKELEIFHKTGASIAHCPNSNISLCSGMLDVSRVMKHKVKIGLGTDVAGGYAPSMLDAIRRAIDTSKALTILDPKHQTLTFQEVFRLATLGGSQALSLDDQIGNFAVGKNFDALLVNVSVPDGPIDICNEEDPKVRVQSYIWFDALKHLFSSGDDRNIVEVYVAGRRVVPFDNTS</sequence>
<dbReference type="Gene3D" id="3.20.20.140">
    <property type="entry name" value="Metal-dependent hydrolases"/>
    <property type="match status" value="1"/>
</dbReference>
<reference evidence="14" key="3">
    <citation type="submission" date="2025-09" db="UniProtKB">
        <authorList>
            <consortium name="Ensembl"/>
        </authorList>
    </citation>
    <scope>IDENTIFICATION</scope>
</reference>
<evidence type="ECO:0000256" key="8">
    <source>
        <dbReference type="ARBA" id="ARBA00022801"/>
    </source>
</evidence>
<evidence type="ECO:0000256" key="7">
    <source>
        <dbReference type="ARBA" id="ARBA00022723"/>
    </source>
</evidence>
<dbReference type="GO" id="GO:0005829">
    <property type="term" value="C:cytosol"/>
    <property type="evidence" value="ECO:0007669"/>
    <property type="project" value="TreeGrafter"/>
</dbReference>
<dbReference type="GO" id="GO:0008892">
    <property type="term" value="F:guanine deaminase activity"/>
    <property type="evidence" value="ECO:0007669"/>
    <property type="project" value="UniProtKB-UniRule"/>
</dbReference>
<dbReference type="AlphaFoldDB" id="A0AAY4CWH2"/>
<organism evidence="14 15">
    <name type="scientific">Denticeps clupeoides</name>
    <name type="common">denticle herring</name>
    <dbReference type="NCBI Taxonomy" id="299321"/>
    <lineage>
        <taxon>Eukaryota</taxon>
        <taxon>Metazoa</taxon>
        <taxon>Chordata</taxon>
        <taxon>Craniata</taxon>
        <taxon>Vertebrata</taxon>
        <taxon>Euteleostomi</taxon>
        <taxon>Actinopterygii</taxon>
        <taxon>Neopterygii</taxon>
        <taxon>Teleostei</taxon>
        <taxon>Clupei</taxon>
        <taxon>Clupeiformes</taxon>
        <taxon>Denticipitoidei</taxon>
        <taxon>Denticipitidae</taxon>
        <taxon>Denticeps</taxon>
    </lineage>
</organism>
<keyword evidence="6" id="KW-0597">Phosphoprotein</keyword>
<evidence type="ECO:0000313" key="14">
    <source>
        <dbReference type="Ensembl" id="ENSDCDP00010037104.1"/>
    </source>
</evidence>
<dbReference type="PANTHER" id="PTHR11271:SF6">
    <property type="entry name" value="GUANINE DEAMINASE"/>
    <property type="match status" value="1"/>
</dbReference>
<evidence type="ECO:0000256" key="3">
    <source>
        <dbReference type="ARBA" id="ARBA00011738"/>
    </source>
</evidence>
<dbReference type="InterPro" id="IPR032466">
    <property type="entry name" value="Metal_Hydrolase"/>
</dbReference>
<keyword evidence="15" id="KW-1185">Reference proteome</keyword>
<name>A0AAY4CWH2_9TELE</name>
<dbReference type="NCBIfam" id="TIGR02967">
    <property type="entry name" value="guan_deamin"/>
    <property type="match status" value="1"/>
</dbReference>
<dbReference type="Gene3D" id="2.30.40.10">
    <property type="entry name" value="Urease, subunit C, domain 1"/>
    <property type="match status" value="1"/>
</dbReference>
<keyword evidence="9 12" id="KW-0862">Zinc</keyword>
<evidence type="ECO:0000256" key="9">
    <source>
        <dbReference type="ARBA" id="ARBA00022833"/>
    </source>
</evidence>
<comment type="similarity">
    <text evidence="2 12">Belongs to the metallo-dependent hydrolases superfamily. ATZ/TRZ family.</text>
</comment>
<comment type="subunit">
    <text evidence="3">Homodimer.</text>
</comment>
<comment type="catalytic activity">
    <reaction evidence="12">
        <text>guanine + H2O + H(+) = xanthine + NH4(+)</text>
        <dbReference type="Rhea" id="RHEA:14665"/>
        <dbReference type="ChEBI" id="CHEBI:15377"/>
        <dbReference type="ChEBI" id="CHEBI:15378"/>
        <dbReference type="ChEBI" id="CHEBI:16235"/>
        <dbReference type="ChEBI" id="CHEBI:17712"/>
        <dbReference type="ChEBI" id="CHEBI:28938"/>
        <dbReference type="EC" id="3.5.4.3"/>
    </reaction>
</comment>
<comment type="function">
    <text evidence="10 12">Catalyzes the hydrolytic deamination of guanine, producing xanthine and ammonia.</text>
</comment>
<accession>A0AAY4CWH2</accession>
<reference evidence="14 15" key="1">
    <citation type="submission" date="2020-06" db="EMBL/GenBank/DDBJ databases">
        <authorList>
            <consortium name="Wellcome Sanger Institute Data Sharing"/>
        </authorList>
    </citation>
    <scope>NUCLEOTIDE SEQUENCE [LARGE SCALE GENOMIC DNA]</scope>
</reference>
<dbReference type="SUPFAM" id="SSF51556">
    <property type="entry name" value="Metallo-dependent hydrolases"/>
    <property type="match status" value="1"/>
</dbReference>
<dbReference type="InterPro" id="IPR011059">
    <property type="entry name" value="Metal-dep_hydrolase_composite"/>
</dbReference>
<evidence type="ECO:0000256" key="2">
    <source>
        <dbReference type="ARBA" id="ARBA00006745"/>
    </source>
</evidence>
<dbReference type="InterPro" id="IPR014311">
    <property type="entry name" value="Guanine_deaminase"/>
</dbReference>
<comment type="pathway">
    <text evidence="1 12">Purine metabolism; guanine degradation; xanthine from guanine: step 1/1.</text>
</comment>
<evidence type="ECO:0000256" key="5">
    <source>
        <dbReference type="ARBA" id="ARBA00014514"/>
    </source>
</evidence>
<protein>
    <recommendedName>
        <fullName evidence="5 12">Guanine deaminase</fullName>
        <shortName evidence="12">Guanase</shortName>
        <ecNumber evidence="4 12">3.5.4.3</ecNumber>
    </recommendedName>
    <alternativeName>
        <fullName evidence="11 12">Guanine aminohydrolase</fullName>
    </alternativeName>
</protein>
<evidence type="ECO:0000256" key="10">
    <source>
        <dbReference type="ARBA" id="ARBA00056079"/>
    </source>
</evidence>
<dbReference type="EC" id="3.5.4.3" evidence="4 12"/>
<evidence type="ECO:0000256" key="12">
    <source>
        <dbReference type="RuleBase" id="RU366009"/>
    </source>
</evidence>
<evidence type="ECO:0000256" key="6">
    <source>
        <dbReference type="ARBA" id="ARBA00022553"/>
    </source>
</evidence>
<dbReference type="Pfam" id="PF01979">
    <property type="entry name" value="Amidohydro_1"/>
    <property type="match status" value="1"/>
</dbReference>
<dbReference type="GO" id="GO:0006147">
    <property type="term" value="P:guanine catabolic process"/>
    <property type="evidence" value="ECO:0007669"/>
    <property type="project" value="UniProtKB-UniRule"/>
</dbReference>